<dbReference type="CDD" id="cd06533">
    <property type="entry name" value="Glyco_transf_WecG_TagA"/>
    <property type="match status" value="1"/>
</dbReference>
<dbReference type="Proteomes" id="UP001501570">
    <property type="component" value="Unassembled WGS sequence"/>
</dbReference>
<keyword evidence="1" id="KW-0328">Glycosyltransferase</keyword>
<gene>
    <name evidence="3" type="ORF">GCM10023322_21190</name>
</gene>
<dbReference type="NCBIfam" id="TIGR00696">
    <property type="entry name" value="wecG_tagA_cpsF"/>
    <property type="match status" value="1"/>
</dbReference>
<dbReference type="PANTHER" id="PTHR34136:SF1">
    <property type="entry name" value="UDP-N-ACETYL-D-MANNOSAMINURONIC ACID TRANSFERASE"/>
    <property type="match status" value="1"/>
</dbReference>
<dbReference type="InterPro" id="IPR004629">
    <property type="entry name" value="WecG_TagA_CpsF"/>
</dbReference>
<keyword evidence="4" id="KW-1185">Reference proteome</keyword>
<evidence type="ECO:0000313" key="3">
    <source>
        <dbReference type="EMBL" id="GAA5182999.1"/>
    </source>
</evidence>
<name>A0ABP9RQN2_9ACTN</name>
<comment type="caution">
    <text evidence="3">The sequence shown here is derived from an EMBL/GenBank/DDBJ whole genome shotgun (WGS) entry which is preliminary data.</text>
</comment>
<accession>A0ABP9RQN2</accession>
<evidence type="ECO:0008006" key="5">
    <source>
        <dbReference type="Google" id="ProtNLM"/>
    </source>
</evidence>
<evidence type="ECO:0000256" key="2">
    <source>
        <dbReference type="ARBA" id="ARBA00022679"/>
    </source>
</evidence>
<sequence length="256" mass="27884">MLVDLRRRDEVVSVVGDRLAGPRVPEPRSPLAIGSANLDHVHHFGSGGRSAPDIDVSGNSPEWLILLDGAPMVRHATRLTGREWPLLAGSDLLPELLDTAQAARSRVGFLGGSAQMHDLVRPVLADRYPELSVAGFWAPQRAELTDPAAAAGLAESVRLANVDLLVVGLGKPRQERWIQRHAAASGARVLLAFGAATDFLAGTASRAPGWVRHAGVEWLYRLSREPRRLTRRYCVQGPPAMWRLWTDSRREASGAR</sequence>
<evidence type="ECO:0000256" key="1">
    <source>
        <dbReference type="ARBA" id="ARBA00022676"/>
    </source>
</evidence>
<protein>
    <recommendedName>
        <fullName evidence="5">N-acetylglucosaminyldiphosphoundecaprenol N-acetyl-beta-D-mannosaminyltransferase</fullName>
    </recommendedName>
</protein>
<evidence type="ECO:0000313" key="4">
    <source>
        <dbReference type="Proteomes" id="UP001501570"/>
    </source>
</evidence>
<organism evidence="3 4">
    <name type="scientific">Rugosimonospora acidiphila</name>
    <dbReference type="NCBI Taxonomy" id="556531"/>
    <lineage>
        <taxon>Bacteria</taxon>
        <taxon>Bacillati</taxon>
        <taxon>Actinomycetota</taxon>
        <taxon>Actinomycetes</taxon>
        <taxon>Micromonosporales</taxon>
        <taxon>Micromonosporaceae</taxon>
        <taxon>Rugosimonospora</taxon>
    </lineage>
</organism>
<reference evidence="4" key="1">
    <citation type="journal article" date="2019" name="Int. J. Syst. Evol. Microbiol.">
        <title>The Global Catalogue of Microorganisms (GCM) 10K type strain sequencing project: providing services to taxonomists for standard genome sequencing and annotation.</title>
        <authorList>
            <consortium name="The Broad Institute Genomics Platform"/>
            <consortium name="The Broad Institute Genome Sequencing Center for Infectious Disease"/>
            <person name="Wu L."/>
            <person name="Ma J."/>
        </authorList>
    </citation>
    <scope>NUCLEOTIDE SEQUENCE [LARGE SCALE GENOMIC DNA]</scope>
    <source>
        <strain evidence="4">JCM 18304</strain>
    </source>
</reference>
<dbReference type="EMBL" id="BAABJQ010000005">
    <property type="protein sequence ID" value="GAA5182999.1"/>
    <property type="molecule type" value="Genomic_DNA"/>
</dbReference>
<keyword evidence="2" id="KW-0808">Transferase</keyword>
<dbReference type="PANTHER" id="PTHR34136">
    <property type="match status" value="1"/>
</dbReference>
<proteinExistence type="predicted"/>
<dbReference type="Pfam" id="PF03808">
    <property type="entry name" value="Glyco_tran_WecG"/>
    <property type="match status" value="1"/>
</dbReference>